<evidence type="ECO:0000313" key="7">
    <source>
        <dbReference type="EMBL" id="MEK8052198.1"/>
    </source>
</evidence>
<dbReference type="PROSITE" id="PS00600">
    <property type="entry name" value="AA_TRANSFER_CLASS_3"/>
    <property type="match status" value="1"/>
</dbReference>
<name>A0ABU9CK25_9BURK</name>
<reference evidence="7 8" key="1">
    <citation type="submission" date="2024-04" db="EMBL/GenBank/DDBJ databases">
        <title>Novel species of the genus Ideonella isolated from streams.</title>
        <authorList>
            <person name="Lu H."/>
        </authorList>
    </citation>
    <scope>NUCLEOTIDE SEQUENCE [LARGE SCALE GENOMIC DNA]</scope>
    <source>
        <strain evidence="7 8">DXS22W</strain>
    </source>
</reference>
<proteinExistence type="inferred from homology"/>
<dbReference type="InterPro" id="IPR015421">
    <property type="entry name" value="PyrdxlP-dep_Trfase_major"/>
</dbReference>
<dbReference type="PANTHER" id="PTHR11986:SF58">
    <property type="entry name" value="LEUCINE_METHIONINE RACEMASE"/>
    <property type="match status" value="1"/>
</dbReference>
<dbReference type="InterPro" id="IPR004632">
    <property type="entry name" value="4NH2But_aminotransferase_bac"/>
</dbReference>
<dbReference type="EC" id="2.6.1.19" evidence="7"/>
<dbReference type="SUPFAM" id="SSF53383">
    <property type="entry name" value="PLP-dependent transferases"/>
    <property type="match status" value="1"/>
</dbReference>
<dbReference type="CDD" id="cd00610">
    <property type="entry name" value="OAT_like"/>
    <property type="match status" value="1"/>
</dbReference>
<dbReference type="PANTHER" id="PTHR11986">
    <property type="entry name" value="AMINOTRANSFERASE CLASS III"/>
    <property type="match status" value="1"/>
</dbReference>
<accession>A0ABU9CK25</accession>
<keyword evidence="8" id="KW-1185">Reference proteome</keyword>
<dbReference type="Pfam" id="PF00202">
    <property type="entry name" value="Aminotran_3"/>
    <property type="match status" value="1"/>
</dbReference>
<evidence type="ECO:0000256" key="4">
    <source>
        <dbReference type="ARBA" id="ARBA00022679"/>
    </source>
</evidence>
<organism evidence="7 8">
    <name type="scientific">Pseudaquabacterium inlustre</name>
    <dbReference type="NCBI Taxonomy" id="2984192"/>
    <lineage>
        <taxon>Bacteria</taxon>
        <taxon>Pseudomonadati</taxon>
        <taxon>Pseudomonadota</taxon>
        <taxon>Betaproteobacteria</taxon>
        <taxon>Burkholderiales</taxon>
        <taxon>Sphaerotilaceae</taxon>
        <taxon>Pseudaquabacterium</taxon>
    </lineage>
</organism>
<dbReference type="RefSeq" id="WP_341411914.1">
    <property type="nucleotide sequence ID" value="NZ_JBBUTH010000009.1"/>
</dbReference>
<dbReference type="EMBL" id="JBBUTH010000009">
    <property type="protein sequence ID" value="MEK8052198.1"/>
    <property type="molecule type" value="Genomic_DNA"/>
</dbReference>
<dbReference type="PIRSF" id="PIRSF000521">
    <property type="entry name" value="Transaminase_4ab_Lys_Orn"/>
    <property type="match status" value="1"/>
</dbReference>
<dbReference type="Proteomes" id="UP001365405">
    <property type="component" value="Unassembled WGS sequence"/>
</dbReference>
<dbReference type="InterPro" id="IPR050103">
    <property type="entry name" value="Class-III_PLP-dep_AT"/>
</dbReference>
<dbReference type="InterPro" id="IPR049704">
    <property type="entry name" value="Aminotrans_3_PPA_site"/>
</dbReference>
<evidence type="ECO:0000256" key="1">
    <source>
        <dbReference type="ARBA" id="ARBA00001933"/>
    </source>
</evidence>
<evidence type="ECO:0000256" key="2">
    <source>
        <dbReference type="ARBA" id="ARBA00008954"/>
    </source>
</evidence>
<protein>
    <submittedName>
        <fullName evidence="7">4-aminobutyrate--2-oxoglutarate transaminase</fullName>
        <ecNumber evidence="7">2.6.1.19</ecNumber>
    </submittedName>
</protein>
<dbReference type="Gene3D" id="3.40.640.10">
    <property type="entry name" value="Type I PLP-dependent aspartate aminotransferase-like (Major domain)"/>
    <property type="match status" value="1"/>
</dbReference>
<evidence type="ECO:0000256" key="6">
    <source>
        <dbReference type="RuleBase" id="RU003560"/>
    </source>
</evidence>
<dbReference type="InterPro" id="IPR015422">
    <property type="entry name" value="PyrdxlP-dep_Trfase_small"/>
</dbReference>
<dbReference type="NCBIfam" id="TIGR00700">
    <property type="entry name" value="GABAtrnsam"/>
    <property type="match status" value="1"/>
</dbReference>
<evidence type="ECO:0000313" key="8">
    <source>
        <dbReference type="Proteomes" id="UP001365405"/>
    </source>
</evidence>
<keyword evidence="4 7" id="KW-0808">Transferase</keyword>
<comment type="similarity">
    <text evidence="2 6">Belongs to the class-III pyridoxal-phosphate-dependent aminotransferase family.</text>
</comment>
<evidence type="ECO:0000256" key="3">
    <source>
        <dbReference type="ARBA" id="ARBA00022576"/>
    </source>
</evidence>
<dbReference type="GO" id="GO:0034386">
    <property type="term" value="F:4-aminobutyrate:2-oxoglutarate transaminase activity"/>
    <property type="evidence" value="ECO:0007669"/>
    <property type="project" value="UniProtKB-EC"/>
</dbReference>
<dbReference type="InterPro" id="IPR015424">
    <property type="entry name" value="PyrdxlP-dep_Trfase"/>
</dbReference>
<evidence type="ECO:0000256" key="5">
    <source>
        <dbReference type="ARBA" id="ARBA00022898"/>
    </source>
</evidence>
<dbReference type="InterPro" id="IPR005814">
    <property type="entry name" value="Aminotrans_3"/>
</dbReference>
<dbReference type="Gene3D" id="3.90.1150.10">
    <property type="entry name" value="Aspartate Aminotransferase, domain 1"/>
    <property type="match status" value="1"/>
</dbReference>
<keyword evidence="5 6" id="KW-0663">Pyridoxal phosphate</keyword>
<gene>
    <name evidence="7" type="primary">gabT</name>
    <name evidence="7" type="ORF">AACH10_18245</name>
</gene>
<keyword evidence="3 7" id="KW-0032">Aminotransferase</keyword>
<comment type="caution">
    <text evidence="7">The sequence shown here is derived from an EMBL/GenBank/DDBJ whole genome shotgun (WGS) entry which is preliminary data.</text>
</comment>
<sequence>MQRDSQLHDAARTNEILMARRRAALPKGMGQSHEIFVDRAENAEVWDVEGKRFIDFAGGIAVLNTGHRHPALVQAVQQQLGRFTHTCFQVLAYESYVELAERLNAKAPGDFAKKSFFLTTGAEAVENAVKIARAHTKRAAVIAFGGGFHGRTLMGMALTGKVAPYKAGFGPFPAEVYHAKYPCAFHGVSVADALASLEAIFKYDVEPARVAAIILEPVQGEGGFYAAPAEFAIALRRLCDQHGIVLIADEVQTGAGRTGTWLACEQWGPEAVPDLITMAKSLAGGMPLSAVIGRAEIMDAPGPGGLGGTYAGNPLATVSALAVLEAFERDDLLARSRQVGALLTDGLKAIAARHKVIADVRSHGAMVAIELCQDGDAHRPDAALTSAIVKGAAQAGLILLSCGVYANVIRILVPLTASDALLAEGLGILAEQFDKLG</sequence>
<comment type="cofactor">
    <cofactor evidence="1">
        <name>pyridoxal 5'-phosphate</name>
        <dbReference type="ChEBI" id="CHEBI:597326"/>
    </cofactor>
</comment>